<evidence type="ECO:0000313" key="1">
    <source>
        <dbReference type="EMBL" id="TRW14408.1"/>
    </source>
</evidence>
<dbReference type="AlphaFoldDB" id="A0A552U860"/>
<evidence type="ECO:0000313" key="2">
    <source>
        <dbReference type="Proteomes" id="UP000317894"/>
    </source>
</evidence>
<reference evidence="1 2" key="1">
    <citation type="submission" date="2019-07" db="EMBL/GenBank/DDBJ databases">
        <title>Novel species isolated from glacier.</title>
        <authorList>
            <person name="Liu Q."/>
            <person name="Xin Y.-H."/>
        </authorList>
    </citation>
    <scope>NUCLEOTIDE SEQUENCE [LARGE SCALE GENOMIC DNA]</scope>
    <source>
        <strain evidence="1 2">LB1R16</strain>
    </source>
</reference>
<name>A0A552U860_9SPHN</name>
<comment type="caution">
    <text evidence="1">The sequence shown here is derived from an EMBL/GenBank/DDBJ whole genome shotgun (WGS) entry which is preliminary data.</text>
</comment>
<dbReference type="EMBL" id="VJWA01000002">
    <property type="protein sequence ID" value="TRW14408.1"/>
    <property type="molecule type" value="Genomic_DNA"/>
</dbReference>
<dbReference type="RefSeq" id="WP_144237613.1">
    <property type="nucleotide sequence ID" value="NZ_VJWA01000002.1"/>
</dbReference>
<sequence>MAAYAIEISASASSVAAPTTDDLFNLLAVAARAMHLQKLFVDGGEGHARVMAAALILASQVERDAGDITGSSGSRRLEYLPIALFRVGDGSDRSQRPVAASRIARPPASAGALLSVPRVVVCGQLPADSVGSNRHPLRRRTTRPVAETVAMALLAPTSNVIAGLAVRTLVGAARGKQRTLSS</sequence>
<organism evidence="1 2">
    <name type="scientific">Glacieibacterium frigidum</name>
    <dbReference type="NCBI Taxonomy" id="2593303"/>
    <lineage>
        <taxon>Bacteria</taxon>
        <taxon>Pseudomonadati</taxon>
        <taxon>Pseudomonadota</taxon>
        <taxon>Alphaproteobacteria</taxon>
        <taxon>Sphingomonadales</taxon>
        <taxon>Sphingosinicellaceae</taxon>
        <taxon>Glacieibacterium</taxon>
    </lineage>
</organism>
<accession>A0A552U860</accession>
<protein>
    <submittedName>
        <fullName evidence="1">Uncharacterized protein</fullName>
    </submittedName>
</protein>
<proteinExistence type="predicted"/>
<dbReference type="Proteomes" id="UP000317894">
    <property type="component" value="Unassembled WGS sequence"/>
</dbReference>
<keyword evidence="2" id="KW-1185">Reference proteome</keyword>
<gene>
    <name evidence="1" type="ORF">FMM06_11910</name>
</gene>